<comment type="similarity">
    <text evidence="1">Belongs to the protein kinase superfamily. Ser/Thr protein kinase family.</text>
</comment>
<name>A0A830BSJ3_9LAMI</name>
<keyword evidence="3" id="KW-0808">Transferase</keyword>
<dbReference type="InterPro" id="IPR001245">
    <property type="entry name" value="Ser-Thr/Tyr_kinase_cat_dom"/>
</dbReference>
<dbReference type="GO" id="GO:0012505">
    <property type="term" value="C:endomembrane system"/>
    <property type="evidence" value="ECO:0007669"/>
    <property type="project" value="UniProtKB-SubCell"/>
</dbReference>
<evidence type="ECO:0000259" key="2">
    <source>
        <dbReference type="Pfam" id="PF07714"/>
    </source>
</evidence>
<dbReference type="SUPFAM" id="SSF56112">
    <property type="entry name" value="Protein kinase-like (PK-like)"/>
    <property type="match status" value="1"/>
</dbReference>
<proteinExistence type="inferred from homology"/>
<dbReference type="AlphaFoldDB" id="A0A830BSJ3"/>
<dbReference type="Pfam" id="PF07714">
    <property type="entry name" value="PK_Tyr_Ser-Thr"/>
    <property type="match status" value="1"/>
</dbReference>
<dbReference type="PANTHER" id="PTHR45863">
    <property type="entry name" value="SERINE/THREONINE-PROTEIN KINASE BSK5"/>
    <property type="match status" value="1"/>
</dbReference>
<evidence type="ECO:0000313" key="3">
    <source>
        <dbReference type="EMBL" id="GFP87003.1"/>
    </source>
</evidence>
<dbReference type="PANTHER" id="PTHR45863:SF14">
    <property type="entry name" value="SERINE_THREONINE-PROTEIN KINASE BSK11"/>
    <property type="match status" value="1"/>
</dbReference>
<gene>
    <name evidence="3" type="ORF">PHJA_000844100</name>
</gene>
<accession>A0A830BSJ3</accession>
<comment type="caution">
    <text evidence="3">The sequence shown here is derived from an EMBL/GenBank/DDBJ whole genome shotgun (WGS) entry which is preliminary data.</text>
</comment>
<reference evidence="3" key="1">
    <citation type="submission" date="2020-07" db="EMBL/GenBank/DDBJ databases">
        <title>Ethylene signaling mediates host invasion by parasitic plants.</title>
        <authorList>
            <person name="Yoshida S."/>
        </authorList>
    </citation>
    <scope>NUCLEOTIDE SEQUENCE</scope>
    <source>
        <strain evidence="3">Okayama</strain>
    </source>
</reference>
<feature type="domain" description="Serine-threonine/tyrosine-protein kinase catalytic" evidence="2">
    <location>
        <begin position="20"/>
        <end position="104"/>
    </location>
</feature>
<dbReference type="GO" id="GO:0004672">
    <property type="term" value="F:protein kinase activity"/>
    <property type="evidence" value="ECO:0007669"/>
    <property type="project" value="InterPro"/>
</dbReference>
<dbReference type="InterPro" id="IPR011009">
    <property type="entry name" value="Kinase-like_dom_sf"/>
</dbReference>
<dbReference type="GO" id="GO:0005524">
    <property type="term" value="F:ATP binding"/>
    <property type="evidence" value="ECO:0007669"/>
    <property type="project" value="UniProtKB-KW"/>
</dbReference>
<dbReference type="InterPro" id="IPR045845">
    <property type="entry name" value="BSK"/>
</dbReference>
<dbReference type="OrthoDB" id="1098287at2759"/>
<evidence type="ECO:0000256" key="1">
    <source>
        <dbReference type="ARBA" id="ARBA00008684"/>
    </source>
</evidence>
<protein>
    <submittedName>
        <fullName evidence="3">Probable serine/threonine-protein kinase at4g35230</fullName>
    </submittedName>
</protein>
<dbReference type="EMBL" id="BMAC01000135">
    <property type="protein sequence ID" value="GFP87003.1"/>
    <property type="molecule type" value="Genomic_DNA"/>
</dbReference>
<organism evidence="3 4">
    <name type="scientific">Phtheirospermum japonicum</name>
    <dbReference type="NCBI Taxonomy" id="374723"/>
    <lineage>
        <taxon>Eukaryota</taxon>
        <taxon>Viridiplantae</taxon>
        <taxon>Streptophyta</taxon>
        <taxon>Embryophyta</taxon>
        <taxon>Tracheophyta</taxon>
        <taxon>Spermatophyta</taxon>
        <taxon>Magnoliopsida</taxon>
        <taxon>eudicotyledons</taxon>
        <taxon>Gunneridae</taxon>
        <taxon>Pentapetalae</taxon>
        <taxon>asterids</taxon>
        <taxon>lamiids</taxon>
        <taxon>Lamiales</taxon>
        <taxon>Orobanchaceae</taxon>
        <taxon>Orobanchaceae incertae sedis</taxon>
        <taxon>Phtheirospermum</taxon>
    </lineage>
</organism>
<keyword evidence="4" id="KW-1185">Reference proteome</keyword>
<keyword evidence="3" id="KW-0418">Kinase</keyword>
<dbReference type="GO" id="GO:0009742">
    <property type="term" value="P:brassinosteroid mediated signaling pathway"/>
    <property type="evidence" value="ECO:0007669"/>
    <property type="project" value="InterPro"/>
</dbReference>
<dbReference type="Proteomes" id="UP000653305">
    <property type="component" value="Unassembled WGS sequence"/>
</dbReference>
<evidence type="ECO:0000313" key="4">
    <source>
        <dbReference type="Proteomes" id="UP000653305"/>
    </source>
</evidence>
<sequence>AELKSATNNFGSDSIVSESGEKALNVVYEGRLVNEHWIAVKKFTKMAWPNPKQFDDAAKEVGKLTHKRLAHMIGYYCDGDERLLVAEFMPNEMLAKHLFQCKFSCANNSFISNL</sequence>
<feature type="non-terminal residue" evidence="3">
    <location>
        <position position="1"/>
    </location>
</feature>
<dbReference type="Gene3D" id="3.30.200.20">
    <property type="entry name" value="Phosphorylase Kinase, domain 1"/>
    <property type="match status" value="1"/>
</dbReference>